<dbReference type="EMBL" id="AC148775">
    <property type="protein sequence ID" value="ABN05753.1"/>
    <property type="molecule type" value="Genomic_DNA"/>
</dbReference>
<sequence>MVSWSLLTVHRNPAIAMNCSLCGVHITTEDEAQAQKHNENVRMQKRNVDSPIQKLQMCFYYKHASKRKTVYAKHAFPKNNFSKI</sequence>
<accession>A2Q1D7</accession>
<gene>
    <name evidence="1" type="ORF">MtrDRAFT_AC148775g12v2</name>
</gene>
<evidence type="ECO:0000313" key="1">
    <source>
        <dbReference type="EMBL" id="ABN05753.1"/>
    </source>
</evidence>
<organism evidence="1">
    <name type="scientific">Medicago truncatula</name>
    <name type="common">Barrel medic</name>
    <name type="synonym">Medicago tribuloides</name>
    <dbReference type="NCBI Taxonomy" id="3880"/>
    <lineage>
        <taxon>Eukaryota</taxon>
        <taxon>Viridiplantae</taxon>
        <taxon>Streptophyta</taxon>
        <taxon>Embryophyta</taxon>
        <taxon>Tracheophyta</taxon>
        <taxon>Spermatophyta</taxon>
        <taxon>Magnoliopsida</taxon>
        <taxon>eudicotyledons</taxon>
        <taxon>Gunneridae</taxon>
        <taxon>Pentapetalae</taxon>
        <taxon>rosids</taxon>
        <taxon>fabids</taxon>
        <taxon>Fabales</taxon>
        <taxon>Fabaceae</taxon>
        <taxon>Papilionoideae</taxon>
        <taxon>50 kb inversion clade</taxon>
        <taxon>NPAAA clade</taxon>
        <taxon>Hologalegina</taxon>
        <taxon>IRL clade</taxon>
        <taxon>Trifolieae</taxon>
        <taxon>Medicago</taxon>
    </lineage>
</organism>
<proteinExistence type="predicted"/>
<reference evidence="1" key="2">
    <citation type="submission" date="2007-03" db="EMBL/GenBank/DDBJ databases">
        <authorList>
            <consortium name="The International Medicago Genome Annotation Group"/>
        </authorList>
    </citation>
    <scope>NUCLEOTIDE SEQUENCE</scope>
</reference>
<reference evidence="1" key="1">
    <citation type="submission" date="2004-05" db="EMBL/GenBank/DDBJ databases">
        <authorList>
            <person name="Town C.D."/>
        </authorList>
    </citation>
    <scope>NUCLEOTIDE SEQUENCE</scope>
</reference>
<name>A2Q1D7_MEDTR</name>
<protein>
    <submittedName>
        <fullName evidence="1">Uncharacterized protein</fullName>
    </submittedName>
</protein>
<dbReference type="AlphaFoldDB" id="A2Q1D7"/>